<dbReference type="AlphaFoldDB" id="A0A0F7SGZ8"/>
<evidence type="ECO:0000313" key="1">
    <source>
        <dbReference type="EMBL" id="CDZ96624.1"/>
    </source>
</evidence>
<reference evidence="1" key="1">
    <citation type="submission" date="2014-08" db="EMBL/GenBank/DDBJ databases">
        <authorList>
            <person name="Sharma Rahul"/>
            <person name="Thines Marco"/>
        </authorList>
    </citation>
    <scope>NUCLEOTIDE SEQUENCE</scope>
</reference>
<sequence>MSVSASNKFSTSRQYNAFQSSLKMQTSQYLFPVSITLILIREKNSRIHIKHIEPLVGHDRVFSLFCSIFSRTQSVLYWSVEHKEPNEPKQVPSQLKVP</sequence>
<dbReference type="EMBL" id="LN483144">
    <property type="protein sequence ID" value="CDZ96624.1"/>
    <property type="molecule type" value="Genomic_DNA"/>
</dbReference>
<name>A0A0F7SGZ8_PHARH</name>
<proteinExistence type="predicted"/>
<protein>
    <submittedName>
        <fullName evidence="1">Uncharacterized protein</fullName>
    </submittedName>
</protein>
<accession>A0A0F7SGZ8</accession>
<organism evidence="1">
    <name type="scientific">Phaffia rhodozyma</name>
    <name type="common">Yeast</name>
    <name type="synonym">Xanthophyllomyces dendrorhous</name>
    <dbReference type="NCBI Taxonomy" id="264483"/>
    <lineage>
        <taxon>Eukaryota</taxon>
        <taxon>Fungi</taxon>
        <taxon>Dikarya</taxon>
        <taxon>Basidiomycota</taxon>
        <taxon>Agaricomycotina</taxon>
        <taxon>Tremellomycetes</taxon>
        <taxon>Cystofilobasidiales</taxon>
        <taxon>Mrakiaceae</taxon>
        <taxon>Phaffia</taxon>
    </lineage>
</organism>